<name>A0A1H8DWK6_9RHOB</name>
<dbReference type="SUPFAM" id="SSF48150">
    <property type="entry name" value="DNA-glycosylase"/>
    <property type="match status" value="1"/>
</dbReference>
<dbReference type="GO" id="GO:0006281">
    <property type="term" value="P:DNA repair"/>
    <property type="evidence" value="ECO:0007669"/>
    <property type="project" value="InterPro"/>
</dbReference>
<organism evidence="1 2">
    <name type="scientific">Palleronia pelagia</name>
    <dbReference type="NCBI Taxonomy" id="387096"/>
    <lineage>
        <taxon>Bacteria</taxon>
        <taxon>Pseudomonadati</taxon>
        <taxon>Pseudomonadota</taxon>
        <taxon>Alphaproteobacteria</taxon>
        <taxon>Rhodobacterales</taxon>
        <taxon>Roseobacteraceae</taxon>
        <taxon>Palleronia</taxon>
    </lineage>
</organism>
<evidence type="ECO:0000313" key="1">
    <source>
        <dbReference type="EMBL" id="SEN11681.1"/>
    </source>
</evidence>
<dbReference type="InterPro" id="IPR011257">
    <property type="entry name" value="DNA_glycosylase"/>
</dbReference>
<gene>
    <name evidence="1" type="ORF">SAMN04488011_102504</name>
</gene>
<dbReference type="Gene3D" id="1.10.340.30">
    <property type="entry name" value="Hypothetical protein, domain 2"/>
    <property type="match status" value="1"/>
</dbReference>
<reference evidence="2" key="1">
    <citation type="submission" date="2016-10" db="EMBL/GenBank/DDBJ databases">
        <authorList>
            <person name="Varghese N."/>
            <person name="Submissions S."/>
        </authorList>
    </citation>
    <scope>NUCLEOTIDE SEQUENCE [LARGE SCALE GENOMIC DNA]</scope>
    <source>
        <strain evidence="2">DSM 26893</strain>
    </source>
</reference>
<dbReference type="RefSeq" id="WP_091844792.1">
    <property type="nucleotide sequence ID" value="NZ_FOCM01000002.1"/>
</dbReference>
<dbReference type="OrthoDB" id="3078554at2"/>
<proteinExistence type="predicted"/>
<dbReference type="Proteomes" id="UP000199372">
    <property type="component" value="Unassembled WGS sequence"/>
</dbReference>
<protein>
    <recommendedName>
        <fullName evidence="3">Endonuclease III</fullName>
    </recommendedName>
</protein>
<accession>A0A1H8DWK6</accession>
<dbReference type="GO" id="GO:0003824">
    <property type="term" value="F:catalytic activity"/>
    <property type="evidence" value="ECO:0007669"/>
    <property type="project" value="InterPro"/>
</dbReference>
<evidence type="ECO:0000313" key="2">
    <source>
        <dbReference type="Proteomes" id="UP000199372"/>
    </source>
</evidence>
<dbReference type="AlphaFoldDB" id="A0A1H8DWK6"/>
<evidence type="ECO:0008006" key="3">
    <source>
        <dbReference type="Google" id="ProtNLM"/>
    </source>
</evidence>
<keyword evidence="2" id="KW-1185">Reference proteome</keyword>
<sequence length="212" mass="22822">MSQQDSVDALIRDQGVLFSEGMGATIARNTPQELFHWLCGSVLLAARISSDLAVQAAQGLRSEGLHTVDALVAADEATIMRCLGENGYKRYDGVGTDYLKATARLVQDHYNSDLRNMLDDDPDAVLGRLKEAKGLGDTGAGIFAREAQLVWDVFYPRLDGPTIRAAETLSLTTDHGALVSMAGSRERFVRLAAALTRADLGAPSEAVRQTVD</sequence>
<dbReference type="EMBL" id="FOCM01000002">
    <property type="protein sequence ID" value="SEN11681.1"/>
    <property type="molecule type" value="Genomic_DNA"/>
</dbReference>